<reference evidence="1 2" key="1">
    <citation type="submission" date="2020-06" db="EMBL/GenBank/DDBJ databases">
        <title>WGS assembly of Ceratodon purpureus strain R40.</title>
        <authorList>
            <person name="Carey S.B."/>
            <person name="Jenkins J."/>
            <person name="Shu S."/>
            <person name="Lovell J.T."/>
            <person name="Sreedasyam A."/>
            <person name="Maumus F."/>
            <person name="Tiley G.P."/>
            <person name="Fernandez-Pozo N."/>
            <person name="Barry K."/>
            <person name="Chen C."/>
            <person name="Wang M."/>
            <person name="Lipzen A."/>
            <person name="Daum C."/>
            <person name="Saski C.A."/>
            <person name="Payton A.C."/>
            <person name="Mcbreen J.C."/>
            <person name="Conrad R.E."/>
            <person name="Kollar L.M."/>
            <person name="Olsson S."/>
            <person name="Huttunen S."/>
            <person name="Landis J.B."/>
            <person name="Wickett N.J."/>
            <person name="Johnson M.G."/>
            <person name="Rensing S.A."/>
            <person name="Grimwood J."/>
            <person name="Schmutz J."/>
            <person name="Mcdaniel S.F."/>
        </authorList>
    </citation>
    <scope>NUCLEOTIDE SEQUENCE [LARGE SCALE GENOMIC DNA]</scope>
    <source>
        <strain evidence="1 2">R40</strain>
    </source>
</reference>
<comment type="caution">
    <text evidence="1">The sequence shown here is derived from an EMBL/GenBank/DDBJ whole genome shotgun (WGS) entry which is preliminary data.</text>
</comment>
<accession>A0A8T0HCR0</accession>
<gene>
    <name evidence="1" type="ORF">KC19_6G102200</name>
</gene>
<dbReference type="AlphaFoldDB" id="A0A8T0HCR0"/>
<keyword evidence="2" id="KW-1185">Reference proteome</keyword>
<protein>
    <submittedName>
        <fullName evidence="1">Uncharacterized protein</fullName>
    </submittedName>
</protein>
<evidence type="ECO:0000313" key="2">
    <source>
        <dbReference type="Proteomes" id="UP000822688"/>
    </source>
</evidence>
<dbReference type="Proteomes" id="UP000822688">
    <property type="component" value="Chromosome 6"/>
</dbReference>
<dbReference type="EMBL" id="CM026427">
    <property type="protein sequence ID" value="KAG0569606.1"/>
    <property type="molecule type" value="Genomic_DNA"/>
</dbReference>
<name>A0A8T0HCR0_CERPU</name>
<evidence type="ECO:0000313" key="1">
    <source>
        <dbReference type="EMBL" id="KAG0569606.1"/>
    </source>
</evidence>
<organism evidence="1 2">
    <name type="scientific">Ceratodon purpureus</name>
    <name type="common">Fire moss</name>
    <name type="synonym">Dicranum purpureum</name>
    <dbReference type="NCBI Taxonomy" id="3225"/>
    <lineage>
        <taxon>Eukaryota</taxon>
        <taxon>Viridiplantae</taxon>
        <taxon>Streptophyta</taxon>
        <taxon>Embryophyta</taxon>
        <taxon>Bryophyta</taxon>
        <taxon>Bryophytina</taxon>
        <taxon>Bryopsida</taxon>
        <taxon>Dicranidae</taxon>
        <taxon>Pseudoditrichales</taxon>
        <taxon>Ditrichaceae</taxon>
        <taxon>Ceratodon</taxon>
    </lineage>
</organism>
<sequence>MNYIIRSRFYDMLQRFWSVLILHRNQEPTEGPNFIGHRLTERKDYVWGEKCTLQNSKYIEPTSRIKSSPVKKFVHILSTSTCTGQSKDRPAAFYPS</sequence>
<proteinExistence type="predicted"/>